<protein>
    <submittedName>
        <fullName evidence="1">Uncharacterized protein</fullName>
    </submittedName>
</protein>
<evidence type="ECO:0000313" key="2">
    <source>
        <dbReference type="Proteomes" id="UP001589575"/>
    </source>
</evidence>
<organism evidence="1 2">
    <name type="scientific">Citricoccus parietis</name>
    <dbReference type="NCBI Taxonomy" id="592307"/>
    <lineage>
        <taxon>Bacteria</taxon>
        <taxon>Bacillati</taxon>
        <taxon>Actinomycetota</taxon>
        <taxon>Actinomycetes</taxon>
        <taxon>Micrococcales</taxon>
        <taxon>Micrococcaceae</taxon>
        <taxon>Citricoccus</taxon>
    </lineage>
</organism>
<proteinExistence type="predicted"/>
<gene>
    <name evidence="1" type="ORF">ACFFX0_16515</name>
</gene>
<accession>A0ABV5G1A4</accession>
<keyword evidence="2" id="KW-1185">Reference proteome</keyword>
<name>A0ABV5G1A4_9MICC</name>
<reference evidence="1 2" key="1">
    <citation type="submission" date="2024-09" db="EMBL/GenBank/DDBJ databases">
        <authorList>
            <person name="Sun Q."/>
            <person name="Mori K."/>
        </authorList>
    </citation>
    <scope>NUCLEOTIDE SEQUENCE [LARGE SCALE GENOMIC DNA]</scope>
    <source>
        <strain evidence="1 2">CCM 7609</strain>
    </source>
</reference>
<comment type="caution">
    <text evidence="1">The sequence shown here is derived from an EMBL/GenBank/DDBJ whole genome shotgun (WGS) entry which is preliminary data.</text>
</comment>
<evidence type="ECO:0000313" key="1">
    <source>
        <dbReference type="EMBL" id="MFB9072713.1"/>
    </source>
</evidence>
<dbReference type="EMBL" id="JBHMFI010000001">
    <property type="protein sequence ID" value="MFB9072713.1"/>
    <property type="molecule type" value="Genomic_DNA"/>
</dbReference>
<dbReference type="Proteomes" id="UP001589575">
    <property type="component" value="Unassembled WGS sequence"/>
</dbReference>
<sequence>MAPLRFWASGVLPWAWSADGPLCRRGQGSWLPQVLVVRPRFPDPAYTALKGCSGG</sequence>